<feature type="domain" description="SnoaL-like" evidence="1">
    <location>
        <begin position="9"/>
        <end position="131"/>
    </location>
</feature>
<dbReference type="InterPro" id="IPR032710">
    <property type="entry name" value="NTF2-like_dom_sf"/>
</dbReference>
<dbReference type="Gene3D" id="3.10.450.50">
    <property type="match status" value="1"/>
</dbReference>
<evidence type="ECO:0000259" key="1">
    <source>
        <dbReference type="Pfam" id="PF13577"/>
    </source>
</evidence>
<dbReference type="InterPro" id="IPR037401">
    <property type="entry name" value="SnoaL-like"/>
</dbReference>
<protein>
    <submittedName>
        <fullName evidence="2">Nuclear transport factor 2 family protein</fullName>
    </submittedName>
</protein>
<dbReference type="SUPFAM" id="SSF54427">
    <property type="entry name" value="NTF2-like"/>
    <property type="match status" value="1"/>
</dbReference>
<evidence type="ECO:0000313" key="2">
    <source>
        <dbReference type="EMBL" id="UVW34649.1"/>
    </source>
</evidence>
<dbReference type="CDD" id="cd00531">
    <property type="entry name" value="NTF2_like"/>
    <property type="match status" value="1"/>
</dbReference>
<organism evidence="2 3">
    <name type="scientific">SAR92 clade bacterium H455</name>
    <dbReference type="NCBI Taxonomy" id="2974818"/>
    <lineage>
        <taxon>Bacteria</taxon>
        <taxon>Pseudomonadati</taxon>
        <taxon>Pseudomonadota</taxon>
        <taxon>Gammaproteobacteria</taxon>
        <taxon>Cellvibrionales</taxon>
        <taxon>Porticoccaceae</taxon>
        <taxon>SAR92 clade</taxon>
    </lineage>
</organism>
<evidence type="ECO:0000313" key="3">
    <source>
        <dbReference type="Proteomes" id="UP001059934"/>
    </source>
</evidence>
<sequence>MAAQEPQHFSDHLEIQSVLNLYASAIDKRHWSQLEQVFTPDAVANFIGIGQFEGRQAITDLISSVLCQCAATQHLLGNYEIQVNGDEAHTTCYLSAMHAGLGDYEGKTLTVWGEYTDKLVRTPEGWRITHRQLNSIFAQGDIGLNA</sequence>
<name>A0ABY5TR90_9GAMM</name>
<gene>
    <name evidence="2" type="ORF">NYF23_11605</name>
</gene>
<accession>A0ABY5TR90</accession>
<keyword evidence="3" id="KW-1185">Reference proteome</keyword>
<dbReference type="Proteomes" id="UP001059934">
    <property type="component" value="Chromosome"/>
</dbReference>
<proteinExistence type="predicted"/>
<dbReference type="EMBL" id="CP103416">
    <property type="protein sequence ID" value="UVW34649.1"/>
    <property type="molecule type" value="Genomic_DNA"/>
</dbReference>
<reference evidence="2" key="1">
    <citation type="submission" date="2022-08" db="EMBL/GenBank/DDBJ databases">
        <title>Catabolic pathway analysis in culturable SAR92 clade bacteria reveals their overlooked roles in DMSP degradation in coastal seas.</title>
        <authorList>
            <person name="He X."/>
            <person name="Zhang X."/>
            <person name="Zhang Y."/>
        </authorList>
    </citation>
    <scope>NUCLEOTIDE SEQUENCE</scope>
    <source>
        <strain evidence="2">H455</strain>
    </source>
</reference>
<dbReference type="Pfam" id="PF13577">
    <property type="entry name" value="SnoaL_4"/>
    <property type="match status" value="1"/>
</dbReference>